<name>A0A0L9U7C6_PHAAN</name>
<sequence>MEESEVLQELHNLTHIESEESLNRILCTLWSTRNTGLPLSDKTRFQSLLRLSSLSQLDPVLACLRSLLRKCARYNLARPDHHHDVLKLFPPDLPQQLRTNLLSSLRKNCDQWKEDASLQFKGTANVSPSLLWPRHDPGSVAPLNRADSETASPSFQCDAVASCDDLESLPCLKSMTWTMENRGTSSPANRVAIISLKLHDYSKSPSGETEVKFFLTRDTLEAMLRSLTYIREQLNTLPFFAVADTTDVNRIKEYLGEKKEKRMDFWKVGFLYFLWASSVLAIGAVELGRHQPTERISDGVLQECVFLPFGLRYIDPFARFVSLLGSGRIDMRIEDRDLGF</sequence>
<reference evidence="2" key="1">
    <citation type="journal article" date="2015" name="Proc. Natl. Acad. Sci. U.S.A.">
        <title>Genome sequencing of adzuki bean (Vigna angularis) provides insight into high starch and low fat accumulation and domestication.</title>
        <authorList>
            <person name="Yang K."/>
            <person name="Tian Z."/>
            <person name="Chen C."/>
            <person name="Luo L."/>
            <person name="Zhao B."/>
            <person name="Wang Z."/>
            <person name="Yu L."/>
            <person name="Li Y."/>
            <person name="Sun Y."/>
            <person name="Li W."/>
            <person name="Chen Y."/>
            <person name="Li Y."/>
            <person name="Zhang Y."/>
            <person name="Ai D."/>
            <person name="Zhao J."/>
            <person name="Shang C."/>
            <person name="Ma Y."/>
            <person name="Wu B."/>
            <person name="Wang M."/>
            <person name="Gao L."/>
            <person name="Sun D."/>
            <person name="Zhang P."/>
            <person name="Guo F."/>
            <person name="Wang W."/>
            <person name="Li Y."/>
            <person name="Wang J."/>
            <person name="Varshney R.K."/>
            <person name="Wang J."/>
            <person name="Ling H.Q."/>
            <person name="Wan P."/>
        </authorList>
    </citation>
    <scope>NUCLEOTIDE SEQUENCE</scope>
    <source>
        <strain evidence="2">cv. Jingnong 6</strain>
    </source>
</reference>
<dbReference type="STRING" id="3914.A0A0L9U7C6"/>
<dbReference type="PANTHER" id="PTHR15663:SF6">
    <property type="entry name" value="COMM DOMAIN-CONTAINING PROTEIN-RELATED"/>
    <property type="match status" value="1"/>
</dbReference>
<dbReference type="AlphaFoldDB" id="A0A0L9U7C6"/>
<evidence type="ECO:0000313" key="1">
    <source>
        <dbReference type="EMBL" id="KOM38661.1"/>
    </source>
</evidence>
<gene>
    <name evidence="1" type="ORF">LR48_Vigan03g204300</name>
</gene>
<organism evidence="1 2">
    <name type="scientific">Phaseolus angularis</name>
    <name type="common">Azuki bean</name>
    <name type="synonym">Vigna angularis</name>
    <dbReference type="NCBI Taxonomy" id="3914"/>
    <lineage>
        <taxon>Eukaryota</taxon>
        <taxon>Viridiplantae</taxon>
        <taxon>Streptophyta</taxon>
        <taxon>Embryophyta</taxon>
        <taxon>Tracheophyta</taxon>
        <taxon>Spermatophyta</taxon>
        <taxon>Magnoliopsida</taxon>
        <taxon>eudicotyledons</taxon>
        <taxon>Gunneridae</taxon>
        <taxon>Pentapetalae</taxon>
        <taxon>rosids</taxon>
        <taxon>fabids</taxon>
        <taxon>Fabales</taxon>
        <taxon>Fabaceae</taxon>
        <taxon>Papilionoideae</taxon>
        <taxon>50 kb inversion clade</taxon>
        <taxon>NPAAA clade</taxon>
        <taxon>indigoferoid/millettioid clade</taxon>
        <taxon>Phaseoleae</taxon>
        <taxon>Vigna</taxon>
    </lineage>
</organism>
<dbReference type="Proteomes" id="UP000053144">
    <property type="component" value="Chromosome 3"/>
</dbReference>
<dbReference type="PANTHER" id="PTHR15663">
    <property type="entry name" value="COMM DOMAIN-CONTAINING PROTEIN 9"/>
    <property type="match status" value="1"/>
</dbReference>
<dbReference type="EMBL" id="CM003373">
    <property type="protein sequence ID" value="KOM38661.1"/>
    <property type="molecule type" value="Genomic_DNA"/>
</dbReference>
<dbReference type="OMA" id="KCVHENF"/>
<dbReference type="Gramene" id="KOM38661">
    <property type="protein sequence ID" value="KOM38661"/>
    <property type="gene ID" value="LR48_Vigan03g204300"/>
</dbReference>
<evidence type="ECO:0000313" key="2">
    <source>
        <dbReference type="Proteomes" id="UP000053144"/>
    </source>
</evidence>
<accession>A0A0L9U7C6</accession>
<dbReference type="InterPro" id="IPR037360">
    <property type="entry name" value="COMMD9"/>
</dbReference>
<proteinExistence type="predicted"/>
<protein>
    <submittedName>
        <fullName evidence="1">Uncharacterized protein</fullName>
    </submittedName>
</protein>